<evidence type="ECO:0000259" key="2">
    <source>
        <dbReference type="PROSITE" id="PS50217"/>
    </source>
</evidence>
<feature type="compositionally biased region" description="Acidic residues" evidence="1">
    <location>
        <begin position="265"/>
        <end position="274"/>
    </location>
</feature>
<proteinExistence type="predicted"/>
<feature type="region of interest" description="Disordered" evidence="1">
    <location>
        <begin position="1"/>
        <end position="44"/>
    </location>
</feature>
<name>A0ABR3ZK37_9PEZI</name>
<gene>
    <name evidence="3" type="ORF">Sste5346_002265</name>
</gene>
<protein>
    <recommendedName>
        <fullName evidence="2">BZIP domain-containing protein</fullName>
    </recommendedName>
</protein>
<feature type="compositionally biased region" description="Polar residues" evidence="1">
    <location>
        <begin position="227"/>
        <end position="247"/>
    </location>
</feature>
<evidence type="ECO:0000313" key="3">
    <source>
        <dbReference type="EMBL" id="KAL1900542.1"/>
    </source>
</evidence>
<sequence>MKHESRSPQMRGLKNPGSHSHGRKRHGGEPGHHEGDYATMPYPVSHADGWQQEFYGQQSSAPVPTRTTISALLNHEDSTEVGAPYYAASMDGSTSSSKMASHSTSSHMAHAHADNSFASVVLSDQRSTASLNSAYTYQTHDAQIAHSTYVSDEDYERVKPNLEYAYGYGDDQGMPADGGPGYDSKSSKSKTSKSSRSRETKPKKTSSSPSKSKGSSSRSKYTPSSTAISSPAFSAPHTPNTPNTPSLHTPHLASIGTGSIGSSGFDEDNDDETDIYGRHFGGSSASRDTSAAPLGRPRGDANPPPAVQRERNRMAATKCRAKSKAAISKLEEDERAVTEERNNLYAQKEVLVDEVLNLRMELIRHGHCVGDKNIQNYLQNAARMIGNSGGRQIIWGPDGSGSVSGESSTTRGGSRGDR</sequence>
<dbReference type="EMBL" id="JAWCUI010000009">
    <property type="protein sequence ID" value="KAL1900542.1"/>
    <property type="molecule type" value="Genomic_DNA"/>
</dbReference>
<keyword evidence="4" id="KW-1185">Reference proteome</keyword>
<comment type="caution">
    <text evidence="3">The sequence shown here is derived from an EMBL/GenBank/DDBJ whole genome shotgun (WGS) entry which is preliminary data.</text>
</comment>
<feature type="compositionally biased region" description="Low complexity" evidence="1">
    <location>
        <begin position="205"/>
        <end position="226"/>
    </location>
</feature>
<evidence type="ECO:0000256" key="1">
    <source>
        <dbReference type="SAM" id="MobiDB-lite"/>
    </source>
</evidence>
<feature type="domain" description="BZIP" evidence="2">
    <location>
        <begin position="308"/>
        <end position="365"/>
    </location>
</feature>
<accession>A0ABR3ZK37</accession>
<dbReference type="CDD" id="cd14687">
    <property type="entry name" value="bZIP_ATF2"/>
    <property type="match status" value="1"/>
</dbReference>
<dbReference type="InterPro" id="IPR046347">
    <property type="entry name" value="bZIP_sf"/>
</dbReference>
<reference evidence="3 4" key="1">
    <citation type="journal article" date="2024" name="IMA Fungus">
        <title>IMA Genome - F19 : A genome assembly and annotation guide to empower mycologists, including annotated draft genome sequences of Ceratocystis pirilliformis, Diaporthe australafricana, Fusarium ophioides, Paecilomyces lecythidis, and Sporothrix stenoceras.</title>
        <authorList>
            <person name="Aylward J."/>
            <person name="Wilson A.M."/>
            <person name="Visagie C.M."/>
            <person name="Spraker J."/>
            <person name="Barnes I."/>
            <person name="Buitendag C."/>
            <person name="Ceriani C."/>
            <person name="Del Mar Angel L."/>
            <person name="du Plessis D."/>
            <person name="Fuchs T."/>
            <person name="Gasser K."/>
            <person name="Kramer D."/>
            <person name="Li W."/>
            <person name="Munsamy K."/>
            <person name="Piso A."/>
            <person name="Price J.L."/>
            <person name="Sonnekus B."/>
            <person name="Thomas C."/>
            <person name="van der Nest A."/>
            <person name="van Dijk A."/>
            <person name="van Heerden A."/>
            <person name="van Vuuren N."/>
            <person name="Yilmaz N."/>
            <person name="Duong T.A."/>
            <person name="van der Merwe N.A."/>
            <person name="Wingfield M.J."/>
            <person name="Wingfield B.D."/>
        </authorList>
    </citation>
    <scope>NUCLEOTIDE SEQUENCE [LARGE SCALE GENOMIC DNA]</scope>
    <source>
        <strain evidence="3 4">CMW 5346</strain>
    </source>
</reference>
<organism evidence="3 4">
    <name type="scientific">Sporothrix stenoceras</name>
    <dbReference type="NCBI Taxonomy" id="5173"/>
    <lineage>
        <taxon>Eukaryota</taxon>
        <taxon>Fungi</taxon>
        <taxon>Dikarya</taxon>
        <taxon>Ascomycota</taxon>
        <taxon>Pezizomycotina</taxon>
        <taxon>Sordariomycetes</taxon>
        <taxon>Sordariomycetidae</taxon>
        <taxon>Ophiostomatales</taxon>
        <taxon>Ophiostomataceae</taxon>
        <taxon>Sporothrix</taxon>
    </lineage>
</organism>
<feature type="compositionally biased region" description="Low complexity" evidence="1">
    <location>
        <begin position="254"/>
        <end position="264"/>
    </location>
</feature>
<feature type="compositionally biased region" description="Basic and acidic residues" evidence="1">
    <location>
        <begin position="27"/>
        <end position="36"/>
    </location>
</feature>
<feature type="compositionally biased region" description="Low complexity" evidence="1">
    <location>
        <begin position="400"/>
        <end position="412"/>
    </location>
</feature>
<dbReference type="PROSITE" id="PS50217">
    <property type="entry name" value="BZIP"/>
    <property type="match status" value="1"/>
</dbReference>
<dbReference type="Proteomes" id="UP001583186">
    <property type="component" value="Unassembled WGS sequence"/>
</dbReference>
<evidence type="ECO:0000313" key="4">
    <source>
        <dbReference type="Proteomes" id="UP001583186"/>
    </source>
</evidence>
<feature type="region of interest" description="Disordered" evidence="1">
    <location>
        <begin position="395"/>
        <end position="418"/>
    </location>
</feature>
<dbReference type="Gene3D" id="1.20.5.170">
    <property type="match status" value="1"/>
</dbReference>
<dbReference type="SUPFAM" id="SSF57959">
    <property type="entry name" value="Leucine zipper domain"/>
    <property type="match status" value="1"/>
</dbReference>
<feature type="region of interest" description="Disordered" evidence="1">
    <location>
        <begin position="166"/>
        <end position="314"/>
    </location>
</feature>
<dbReference type="PROSITE" id="PS00036">
    <property type="entry name" value="BZIP_BASIC"/>
    <property type="match status" value="1"/>
</dbReference>
<dbReference type="InterPro" id="IPR004827">
    <property type="entry name" value="bZIP"/>
</dbReference>